<dbReference type="Proteomes" id="UP000008633">
    <property type="component" value="Chromosome"/>
</dbReference>
<dbReference type="eggNOG" id="COG2159">
    <property type="taxonomic scope" value="Bacteria"/>
</dbReference>
<dbReference type="GO" id="GO:0019748">
    <property type="term" value="P:secondary metabolic process"/>
    <property type="evidence" value="ECO:0007669"/>
    <property type="project" value="TreeGrafter"/>
</dbReference>
<evidence type="ECO:0000313" key="3">
    <source>
        <dbReference type="EMBL" id="ADV46035.1"/>
    </source>
</evidence>
<dbReference type="AlphaFoldDB" id="E6X2A0"/>
<feature type="domain" description="Amidohydrolase-related" evidence="2">
    <location>
        <begin position="4"/>
        <end position="275"/>
    </location>
</feature>
<reference evidence="4" key="2">
    <citation type="submission" date="2011-01" db="EMBL/GenBank/DDBJ databases">
        <title>The complete genome of Nitratifractor salsuginis DSM 16511.</title>
        <authorList>
            <consortium name="US DOE Joint Genome Institute (JGI-PGF)"/>
            <person name="Lucas S."/>
            <person name="Copeland A."/>
            <person name="Lapidus A."/>
            <person name="Bruce D."/>
            <person name="Goodwin L."/>
            <person name="Pitluck S."/>
            <person name="Kyrpides N."/>
            <person name="Mavromatis K."/>
            <person name="Ivanova N."/>
            <person name="Mikhailova N."/>
            <person name="Zeytun A."/>
            <person name="Detter J.C."/>
            <person name="Tapia R."/>
            <person name="Han C."/>
            <person name="Land M."/>
            <person name="Hauser L."/>
            <person name="Markowitz V."/>
            <person name="Cheng J.-F."/>
            <person name="Hugenholtz P."/>
            <person name="Woyke T."/>
            <person name="Wu D."/>
            <person name="Tindall B."/>
            <person name="Schuetze A."/>
            <person name="Brambilla E."/>
            <person name="Klenk H.-P."/>
            <person name="Eisen J.A."/>
        </authorList>
    </citation>
    <scope>NUCLEOTIDE SEQUENCE [LARGE SCALE GENOMIC DNA]</scope>
    <source>
        <strain evidence="4">DSM 16511 / JCM 12458 / E9I37-1</strain>
    </source>
</reference>
<dbReference type="Gene3D" id="3.20.20.140">
    <property type="entry name" value="Metal-dependent hydrolases"/>
    <property type="match status" value="1"/>
</dbReference>
<dbReference type="OrthoDB" id="9771320at2"/>
<dbReference type="STRING" id="749222.Nitsa_0768"/>
<dbReference type="InterPro" id="IPR032465">
    <property type="entry name" value="ACMSD"/>
</dbReference>
<proteinExistence type="predicted"/>
<keyword evidence="1" id="KW-0456">Lyase</keyword>
<dbReference type="PANTHER" id="PTHR21240:SF28">
    <property type="entry name" value="ISO-OROTATE DECARBOXYLASE (EUROFUNG)"/>
    <property type="match status" value="1"/>
</dbReference>
<evidence type="ECO:0000313" key="4">
    <source>
        <dbReference type="Proteomes" id="UP000008633"/>
    </source>
</evidence>
<protein>
    <submittedName>
        <fullName evidence="3">Amidohydrolase 2</fullName>
    </submittedName>
</protein>
<name>E6X2A0_NITSE</name>
<dbReference type="InterPro" id="IPR032466">
    <property type="entry name" value="Metal_Hydrolase"/>
</dbReference>
<reference evidence="3 4" key="1">
    <citation type="journal article" date="2011" name="Stand. Genomic Sci.">
        <title>Complete genome sequence of Nitratifractor salsuginis type strain (E9I37-1).</title>
        <authorList>
            <person name="Anderson I."/>
            <person name="Sikorski J."/>
            <person name="Zeytun A."/>
            <person name="Nolan M."/>
            <person name="Lapidus A."/>
            <person name="Lucas S."/>
            <person name="Hammon N."/>
            <person name="Deshpande S."/>
            <person name="Cheng J.F."/>
            <person name="Tapia R."/>
            <person name="Han C."/>
            <person name="Goodwin L."/>
            <person name="Pitluck S."/>
            <person name="Liolios K."/>
            <person name="Pagani I."/>
            <person name="Ivanova N."/>
            <person name="Huntemann M."/>
            <person name="Mavromatis K."/>
            <person name="Ovchinikova G."/>
            <person name="Pati A."/>
            <person name="Chen A."/>
            <person name="Palaniappan K."/>
            <person name="Land M."/>
            <person name="Hauser L."/>
            <person name="Brambilla E.M."/>
            <person name="Ngatchou-Djao O.D."/>
            <person name="Rohde M."/>
            <person name="Tindall B.J."/>
            <person name="Goker M."/>
            <person name="Detter J.C."/>
            <person name="Woyke T."/>
            <person name="Bristow J."/>
            <person name="Eisen J.A."/>
            <person name="Markowitz V."/>
            <person name="Hugenholtz P."/>
            <person name="Klenk H.P."/>
            <person name="Kyrpides N.C."/>
        </authorList>
    </citation>
    <scope>NUCLEOTIDE SEQUENCE [LARGE SCALE GENOMIC DNA]</scope>
    <source>
        <strain evidence="4">DSM 16511 / JCM 12458 / E9I37-1</strain>
    </source>
</reference>
<dbReference type="Pfam" id="PF04909">
    <property type="entry name" value="Amidohydro_2"/>
    <property type="match status" value="1"/>
</dbReference>
<dbReference type="EMBL" id="CP002452">
    <property type="protein sequence ID" value="ADV46035.1"/>
    <property type="molecule type" value="Genomic_DNA"/>
</dbReference>
<dbReference type="KEGG" id="nsa:Nitsa_0768"/>
<dbReference type="SUPFAM" id="SSF51556">
    <property type="entry name" value="Metallo-dependent hydrolases"/>
    <property type="match status" value="1"/>
</dbReference>
<dbReference type="GO" id="GO:0005737">
    <property type="term" value="C:cytoplasm"/>
    <property type="evidence" value="ECO:0007669"/>
    <property type="project" value="TreeGrafter"/>
</dbReference>
<dbReference type="PANTHER" id="PTHR21240">
    <property type="entry name" value="2-AMINO-3-CARBOXYLMUCONATE-6-SEMIALDEHYDE DECARBOXYLASE"/>
    <property type="match status" value="1"/>
</dbReference>
<keyword evidence="4" id="KW-1185">Reference proteome</keyword>
<dbReference type="RefSeq" id="WP_013553729.1">
    <property type="nucleotide sequence ID" value="NC_014935.1"/>
</dbReference>
<evidence type="ECO:0000259" key="2">
    <source>
        <dbReference type="Pfam" id="PF04909"/>
    </source>
</evidence>
<dbReference type="GO" id="GO:0016787">
    <property type="term" value="F:hydrolase activity"/>
    <property type="evidence" value="ECO:0007669"/>
    <property type="project" value="InterPro"/>
</dbReference>
<evidence type="ECO:0000256" key="1">
    <source>
        <dbReference type="ARBA" id="ARBA00023239"/>
    </source>
</evidence>
<dbReference type="HOGENOM" id="CLU_849111_0_0_7"/>
<sequence length="327" mass="38253">MTTVDIHMHLLNPQVRFNRFYDRLAIRFFAGKLGADADRLLADPYAAYCDTVVNRLRESRYLERAVIFGVDARVDEAGRELHRDPTVCAGNEAVDTLYRRAPELIIPFMSVNPLRPDALTRVEHWAARGFRGVKFLQNYWNVDLRQKRFAPFFRKLRELDLPLIIHIGSESSVHSYKECESLEMLEQPLSCGVTVIAAHMGLEYSPRHPIRALSRDPRHFGAHYRRLLEMLEEHDTLYADLSAILTPVRARALPHLARQTRIHRKLLFGTDFPVPYTTLLNTHDLPWRRRLELSRIANPFDRYVETLLEYFPEDHPLWSNYKKVLNL</sequence>
<gene>
    <name evidence="3" type="ordered locus">Nitsa_0768</name>
</gene>
<accession>E6X2A0</accession>
<organism evidence="3 4">
    <name type="scientific">Nitratifractor salsuginis (strain DSM 16511 / JCM 12458 / E9I37-1)</name>
    <dbReference type="NCBI Taxonomy" id="749222"/>
    <lineage>
        <taxon>Bacteria</taxon>
        <taxon>Pseudomonadati</taxon>
        <taxon>Campylobacterota</taxon>
        <taxon>Epsilonproteobacteria</taxon>
        <taxon>Campylobacterales</taxon>
        <taxon>Sulfurovaceae</taxon>
        <taxon>Nitratifractor</taxon>
    </lineage>
</organism>
<dbReference type="InterPro" id="IPR006680">
    <property type="entry name" value="Amidohydro-rel"/>
</dbReference>
<dbReference type="GO" id="GO:0016831">
    <property type="term" value="F:carboxy-lyase activity"/>
    <property type="evidence" value="ECO:0007669"/>
    <property type="project" value="InterPro"/>
</dbReference>